<feature type="compositionally biased region" description="Polar residues" evidence="6">
    <location>
        <begin position="782"/>
        <end position="798"/>
    </location>
</feature>
<dbReference type="InterPro" id="IPR011011">
    <property type="entry name" value="Znf_FYVE_PHD"/>
</dbReference>
<evidence type="ECO:0000313" key="8">
    <source>
        <dbReference type="EMBL" id="KAK8498293.1"/>
    </source>
</evidence>
<evidence type="ECO:0000259" key="7">
    <source>
        <dbReference type="SMART" id="SM00249"/>
    </source>
</evidence>
<feature type="compositionally biased region" description="Basic and acidic residues" evidence="6">
    <location>
        <begin position="833"/>
        <end position="842"/>
    </location>
</feature>
<evidence type="ECO:0000256" key="2">
    <source>
        <dbReference type="ARBA" id="ARBA00022771"/>
    </source>
</evidence>
<dbReference type="Proteomes" id="UP001472677">
    <property type="component" value="Unassembled WGS sequence"/>
</dbReference>
<evidence type="ECO:0000313" key="9">
    <source>
        <dbReference type="Proteomes" id="UP001472677"/>
    </source>
</evidence>
<feature type="compositionally biased region" description="Polar residues" evidence="6">
    <location>
        <begin position="1211"/>
        <end position="1224"/>
    </location>
</feature>
<feature type="region of interest" description="Disordered" evidence="6">
    <location>
        <begin position="1201"/>
        <end position="1250"/>
    </location>
</feature>
<dbReference type="EMBL" id="JBBPBM010000271">
    <property type="protein sequence ID" value="KAK8498293.1"/>
    <property type="molecule type" value="Genomic_DNA"/>
</dbReference>
<dbReference type="InterPro" id="IPR013083">
    <property type="entry name" value="Znf_RING/FYVE/PHD"/>
</dbReference>
<protein>
    <recommendedName>
        <fullName evidence="7">Zinc finger PHD-type domain-containing protein</fullName>
    </recommendedName>
</protein>
<sequence length="1281" mass="140587">MALKTRRSLSWSIGEEAINLPTNHVFEPSTWRSSSNCNVSMPSRSSSVNRRLAINEVKSDMEFEDKRPSKKALLKEKDIDSVNTKFPAKTEDESKENVWKKRGDSHIRKVTSMVKGNFCSEKLADDSDFAAPSNMGSFKAENRSCGSQFSSNKLCLKEESVKCNSCAPSCSPHVHSEEMATKTNGFAGEACRKKESNLCSFNYTDLSSPRVNSPCNEHHKSSEASQPLSACLSHESSENVESGETCCDCNTSEGIKRVIIPNLNQTSAKNCTSLKAPIFHDKVVSNQLEKQNSDCLGDNISFICASEHVKTRASDCNSDANKKNASYSSASINSFFETESASCCLVGGPCGKRSNKLSNESSQEILCCSNKSDFSEISSLPDSRAGASSAKGEYSECSVEQVQSSFARADAVKVCSQIGGEHNSVDSMQVDTGINEREQTDELKLTTVIKKVNMLETTIGSWPAACSGGSDSIEYEVKVCDICGDIGREELLAVCSKCNDGAEHIYCMRVKMDSVPKGDWVCEECVLSTKDDKNRKQEQLEGVKILKRSSETKTLEVEESKVHKVSSIPLFSSKRPGSLQLVRKRPLGMVLGSPSPSSSSRKTSTHQSVGRSCSTTMKTVCIPTESSGRSPKLSSQSQASRGFLFKSKSFSARTLKEDVQQPKKGTWHNEGLVKENAASESKGRGQMLSKSVSLKNTKSYNLNNSDHDIKLRRSVSHIEDLKVLRHSKGEYLTKTEKKLRLANSDSFASMTGKRIASPGENSLPQLSSSSIQDLKAAKGHEISSNSLKRSVHSAQVGSANKEKRGVVNVRQHVEYPMEVVPATSTKHSNANAHPDKHPRLRDSSSLASKAHMPWSSSIPQPDYIWQGKFEIRSSRGLPFTCDGMQVHVSTYASDKVLELLPKLPQKLSLEEAPRLTMWPTQFMKGRATEDNVALYIFAKDVDSYEGSYKNLLDRMIKNDFSLKGNIGGVELLIFSSYLLPENSRRWNNLLYLWGVFRGKMVHFPQQIPAVSASENLLPFGKSSPNISVSLVSRNTQEMLNSNTLLDSKAVTSGRTVEVYETKASSCEQKPPDIQTNCTHQVGRVEDQIKNEHFSGSYTYQREERESKRRPEIDLNCCLEESLEYSAGCTEADRKHELKMSKSCVISGTDIGSNIIKDINERSSVTTNSQGPSSSGEFKCHGVGNMAVASQERNRWKSLERQVLPNNGGGPNASSLGAGKNSSDEGNMPPFLKPTGSKDLQDEYSGSGDTNPSLALSLALPCPNGGGVLPKWPEVNITRSFF</sequence>
<reference evidence="8 9" key="1">
    <citation type="journal article" date="2024" name="G3 (Bethesda)">
        <title>Genome assembly of Hibiscus sabdariffa L. provides insights into metabolisms of medicinal natural products.</title>
        <authorList>
            <person name="Kim T."/>
        </authorList>
    </citation>
    <scope>NUCLEOTIDE SEQUENCE [LARGE SCALE GENOMIC DNA]</scope>
    <source>
        <strain evidence="8">TK-2024</strain>
        <tissue evidence="8">Old leaves</tissue>
    </source>
</reference>
<evidence type="ECO:0000256" key="5">
    <source>
        <dbReference type="ARBA" id="ARBA00023163"/>
    </source>
</evidence>
<dbReference type="SUPFAM" id="SSF57903">
    <property type="entry name" value="FYVE/PHD zinc finger"/>
    <property type="match status" value="1"/>
</dbReference>
<feature type="region of interest" description="Disordered" evidence="6">
    <location>
        <begin position="781"/>
        <end position="800"/>
    </location>
</feature>
<evidence type="ECO:0000256" key="1">
    <source>
        <dbReference type="ARBA" id="ARBA00022723"/>
    </source>
</evidence>
<keyword evidence="5" id="KW-0804">Transcription</keyword>
<evidence type="ECO:0000256" key="6">
    <source>
        <dbReference type="SAM" id="MobiDB-lite"/>
    </source>
</evidence>
<accession>A0ABR2AVW0</accession>
<name>A0ABR2AVW0_9ROSI</name>
<dbReference type="PANTHER" id="PTHR33304:SF15">
    <property type="entry name" value="ZINC FINGER PHD-TYPE DOMAIN-CONTAINING PROTEIN"/>
    <property type="match status" value="1"/>
</dbReference>
<feature type="region of interest" description="Disordered" evidence="6">
    <location>
        <begin position="588"/>
        <end position="614"/>
    </location>
</feature>
<feature type="domain" description="Zinc finger PHD-type" evidence="7">
    <location>
        <begin position="479"/>
        <end position="526"/>
    </location>
</feature>
<keyword evidence="3" id="KW-0862">Zinc</keyword>
<evidence type="ECO:0000256" key="3">
    <source>
        <dbReference type="ARBA" id="ARBA00022833"/>
    </source>
</evidence>
<dbReference type="InterPro" id="IPR049914">
    <property type="entry name" value="PHD1-3/5-6"/>
</dbReference>
<evidence type="ECO:0000256" key="4">
    <source>
        <dbReference type="ARBA" id="ARBA00023015"/>
    </source>
</evidence>
<keyword evidence="2" id="KW-0863">Zinc-finger</keyword>
<organism evidence="8 9">
    <name type="scientific">Hibiscus sabdariffa</name>
    <name type="common">roselle</name>
    <dbReference type="NCBI Taxonomy" id="183260"/>
    <lineage>
        <taxon>Eukaryota</taxon>
        <taxon>Viridiplantae</taxon>
        <taxon>Streptophyta</taxon>
        <taxon>Embryophyta</taxon>
        <taxon>Tracheophyta</taxon>
        <taxon>Spermatophyta</taxon>
        <taxon>Magnoliopsida</taxon>
        <taxon>eudicotyledons</taxon>
        <taxon>Gunneridae</taxon>
        <taxon>Pentapetalae</taxon>
        <taxon>rosids</taxon>
        <taxon>malvids</taxon>
        <taxon>Malvales</taxon>
        <taxon>Malvaceae</taxon>
        <taxon>Malvoideae</taxon>
        <taxon>Hibiscus</taxon>
    </lineage>
</organism>
<dbReference type="InterPro" id="IPR001965">
    <property type="entry name" value="Znf_PHD"/>
</dbReference>
<gene>
    <name evidence="8" type="ORF">V6N12_055813</name>
</gene>
<dbReference type="InterPro" id="IPR056280">
    <property type="entry name" value="AIPP2-like_SPOC"/>
</dbReference>
<feature type="compositionally biased region" description="Polar residues" evidence="6">
    <location>
        <begin position="601"/>
        <end position="614"/>
    </location>
</feature>
<dbReference type="PANTHER" id="PTHR33304">
    <property type="match status" value="1"/>
</dbReference>
<keyword evidence="9" id="KW-1185">Reference proteome</keyword>
<dbReference type="Pfam" id="PF23121">
    <property type="entry name" value="SPOC_AIPP2"/>
    <property type="match status" value="1"/>
</dbReference>
<dbReference type="Gene3D" id="3.30.40.10">
    <property type="entry name" value="Zinc/RING finger domain, C3HC4 (zinc finger)"/>
    <property type="match status" value="1"/>
</dbReference>
<keyword evidence="4" id="KW-0805">Transcription regulation</keyword>
<dbReference type="SMART" id="SM00249">
    <property type="entry name" value="PHD"/>
    <property type="match status" value="1"/>
</dbReference>
<comment type="caution">
    <text evidence="8">The sequence shown here is derived from an EMBL/GenBank/DDBJ whole genome shotgun (WGS) entry which is preliminary data.</text>
</comment>
<proteinExistence type="predicted"/>
<feature type="region of interest" description="Disordered" evidence="6">
    <location>
        <begin position="825"/>
        <end position="853"/>
    </location>
</feature>
<keyword evidence="1" id="KW-0479">Metal-binding</keyword>